<feature type="binding site" evidence="15">
    <location>
        <position position="435"/>
    </location>
    <ligand>
        <name>Mg(2+)</name>
        <dbReference type="ChEBI" id="CHEBI:18420"/>
        <note>shared with alpha subunit</note>
    </ligand>
</feature>
<evidence type="ECO:0000256" key="3">
    <source>
        <dbReference type="ARBA" id="ARBA00011209"/>
    </source>
</evidence>
<comment type="caution">
    <text evidence="20">The sequence shown here is derived from an EMBL/GenBank/DDBJ whole genome shotgun (WGS) entry which is preliminary data.</text>
</comment>
<dbReference type="Gene3D" id="3.30.930.10">
    <property type="entry name" value="Bira Bifunctional Protein, Domain 2"/>
    <property type="match status" value="1"/>
</dbReference>
<keyword evidence="5 16" id="KW-0820">tRNA-binding</keyword>
<evidence type="ECO:0000256" key="6">
    <source>
        <dbReference type="ARBA" id="ARBA00022598"/>
    </source>
</evidence>
<dbReference type="HAMAP" id="MF_00283">
    <property type="entry name" value="Phe_tRNA_synth_beta1"/>
    <property type="match status" value="1"/>
</dbReference>
<feature type="binding site" evidence="15">
    <location>
        <position position="436"/>
    </location>
    <ligand>
        <name>Mg(2+)</name>
        <dbReference type="ChEBI" id="CHEBI:18420"/>
        <note>shared with alpha subunit</note>
    </ligand>
</feature>
<dbReference type="InterPro" id="IPR009061">
    <property type="entry name" value="DNA-bd_dom_put_sf"/>
</dbReference>
<evidence type="ECO:0000256" key="13">
    <source>
        <dbReference type="ARBA" id="ARBA00023146"/>
    </source>
</evidence>
<dbReference type="InterPro" id="IPR045864">
    <property type="entry name" value="aa-tRNA-synth_II/BPL/LPL"/>
</dbReference>
<evidence type="ECO:0000256" key="4">
    <source>
        <dbReference type="ARBA" id="ARBA00022490"/>
    </source>
</evidence>
<dbReference type="PROSITE" id="PS51447">
    <property type="entry name" value="FDX_ACB"/>
    <property type="match status" value="1"/>
</dbReference>
<evidence type="ECO:0000259" key="17">
    <source>
        <dbReference type="PROSITE" id="PS50886"/>
    </source>
</evidence>
<dbReference type="EC" id="6.1.1.20" evidence="15"/>
<dbReference type="AlphaFoldDB" id="A0A553UWJ3"/>
<evidence type="ECO:0000256" key="14">
    <source>
        <dbReference type="ARBA" id="ARBA00049255"/>
    </source>
</evidence>
<evidence type="ECO:0000313" key="21">
    <source>
        <dbReference type="Proteomes" id="UP000319322"/>
    </source>
</evidence>
<dbReference type="SUPFAM" id="SSF46955">
    <property type="entry name" value="Putative DNA-binding domain"/>
    <property type="match status" value="1"/>
</dbReference>
<dbReference type="Pfam" id="PF03484">
    <property type="entry name" value="B5"/>
    <property type="match status" value="1"/>
</dbReference>
<keyword evidence="9 15" id="KW-0067">ATP-binding</keyword>
<dbReference type="SUPFAM" id="SSF50249">
    <property type="entry name" value="Nucleic acid-binding proteins"/>
    <property type="match status" value="1"/>
</dbReference>
<keyword evidence="8 15" id="KW-0547">Nucleotide-binding</keyword>
<dbReference type="NCBIfam" id="TIGR00472">
    <property type="entry name" value="pheT_bact"/>
    <property type="match status" value="1"/>
</dbReference>
<dbReference type="GO" id="GO:0000287">
    <property type="term" value="F:magnesium ion binding"/>
    <property type="evidence" value="ECO:0007669"/>
    <property type="project" value="UniProtKB-UniRule"/>
</dbReference>
<comment type="subcellular location">
    <subcellularLocation>
        <location evidence="1 15">Cytoplasm</location>
    </subcellularLocation>
</comment>
<dbReference type="InterPro" id="IPR005147">
    <property type="entry name" value="tRNA_synthase_B5-dom"/>
</dbReference>
<dbReference type="PANTHER" id="PTHR10947">
    <property type="entry name" value="PHENYLALANYL-TRNA SYNTHETASE BETA CHAIN AND LEUCINE-RICH REPEAT-CONTAINING PROTEIN 47"/>
    <property type="match status" value="1"/>
</dbReference>
<feature type="domain" description="FDX-ACB" evidence="18">
    <location>
        <begin position="674"/>
        <end position="763"/>
    </location>
</feature>
<evidence type="ECO:0000256" key="12">
    <source>
        <dbReference type="ARBA" id="ARBA00022917"/>
    </source>
</evidence>
<keyword evidence="10 15" id="KW-0460">Magnesium</keyword>
<comment type="cofactor">
    <cofactor evidence="15">
        <name>Mg(2+)</name>
        <dbReference type="ChEBI" id="CHEBI:18420"/>
    </cofactor>
    <text evidence="15">Binds 2 magnesium ions per tetramer.</text>
</comment>
<keyword evidence="11 16" id="KW-0694">RNA-binding</keyword>
<dbReference type="PANTHER" id="PTHR10947:SF0">
    <property type="entry name" value="PHENYLALANINE--TRNA LIGASE BETA SUBUNIT"/>
    <property type="match status" value="1"/>
</dbReference>
<dbReference type="InterPro" id="IPR045060">
    <property type="entry name" value="Phe-tRNA-ligase_IIc_bsu"/>
</dbReference>
<evidence type="ECO:0000256" key="7">
    <source>
        <dbReference type="ARBA" id="ARBA00022723"/>
    </source>
</evidence>
<dbReference type="GO" id="GO:0000049">
    <property type="term" value="F:tRNA binding"/>
    <property type="evidence" value="ECO:0007669"/>
    <property type="project" value="UniProtKB-UniRule"/>
</dbReference>
<evidence type="ECO:0000256" key="5">
    <source>
        <dbReference type="ARBA" id="ARBA00022555"/>
    </source>
</evidence>
<dbReference type="InterPro" id="IPR002547">
    <property type="entry name" value="tRNA-bd_dom"/>
</dbReference>
<comment type="subunit">
    <text evidence="3 15">Tetramer of two alpha and two beta subunits.</text>
</comment>
<reference evidence="20" key="2">
    <citation type="submission" date="2019-07" db="EMBL/GenBank/DDBJ databases">
        <authorList>
            <person name="Papic B."/>
        </authorList>
    </citation>
    <scope>NUCLEOTIDE SEQUENCE [LARGE SCALE GENOMIC DNA]</scope>
    <source>
        <strain evidence="20">L8b</strain>
    </source>
</reference>
<dbReference type="CDD" id="cd00769">
    <property type="entry name" value="PheRS_beta_core"/>
    <property type="match status" value="1"/>
</dbReference>
<dbReference type="SMART" id="SM00874">
    <property type="entry name" value="B5"/>
    <property type="match status" value="1"/>
</dbReference>
<evidence type="ECO:0000256" key="15">
    <source>
        <dbReference type="HAMAP-Rule" id="MF_00283"/>
    </source>
</evidence>
<accession>A0A553UWJ3</accession>
<dbReference type="PROSITE" id="PS51483">
    <property type="entry name" value="B5"/>
    <property type="match status" value="1"/>
</dbReference>
<evidence type="ECO:0000256" key="9">
    <source>
        <dbReference type="ARBA" id="ARBA00022840"/>
    </source>
</evidence>
<feature type="domain" description="TRNA-binding" evidence="17">
    <location>
        <begin position="39"/>
        <end position="146"/>
    </location>
</feature>
<evidence type="ECO:0000256" key="16">
    <source>
        <dbReference type="PROSITE-ProRule" id="PRU00209"/>
    </source>
</evidence>
<dbReference type="SMART" id="SM00896">
    <property type="entry name" value="FDX-ACB"/>
    <property type="match status" value="1"/>
</dbReference>
<evidence type="ECO:0000256" key="8">
    <source>
        <dbReference type="ARBA" id="ARBA00022741"/>
    </source>
</evidence>
<evidence type="ECO:0000313" key="20">
    <source>
        <dbReference type="EMBL" id="TSA84578.1"/>
    </source>
</evidence>
<dbReference type="RefSeq" id="WP_120948358.1">
    <property type="nucleotide sequence ID" value="NZ_QXQS01000009.1"/>
</dbReference>
<dbReference type="GO" id="GO:0006432">
    <property type="term" value="P:phenylalanyl-tRNA aminoacylation"/>
    <property type="evidence" value="ECO:0007669"/>
    <property type="project" value="UniProtKB-UniRule"/>
</dbReference>
<evidence type="ECO:0000256" key="2">
    <source>
        <dbReference type="ARBA" id="ARBA00008653"/>
    </source>
</evidence>
<evidence type="ECO:0000259" key="19">
    <source>
        <dbReference type="PROSITE" id="PS51483"/>
    </source>
</evidence>
<keyword evidence="12 15" id="KW-0648">Protein biosynthesis</keyword>
<dbReference type="Gene3D" id="3.30.56.10">
    <property type="match status" value="2"/>
</dbReference>
<dbReference type="Proteomes" id="UP000319322">
    <property type="component" value="Unassembled WGS sequence"/>
</dbReference>
<proteinExistence type="inferred from homology"/>
<dbReference type="InterPro" id="IPR036690">
    <property type="entry name" value="Fdx_antiC-bd_sf"/>
</dbReference>
<dbReference type="GO" id="GO:0009328">
    <property type="term" value="C:phenylalanine-tRNA ligase complex"/>
    <property type="evidence" value="ECO:0007669"/>
    <property type="project" value="TreeGrafter"/>
</dbReference>
<dbReference type="SUPFAM" id="SSF54991">
    <property type="entry name" value="Anticodon-binding domain of PheRS"/>
    <property type="match status" value="1"/>
</dbReference>
<dbReference type="InterPro" id="IPR012340">
    <property type="entry name" value="NA-bd_OB-fold"/>
</dbReference>
<keyword evidence="13 15" id="KW-0030">Aminoacyl-tRNA synthetase</keyword>
<evidence type="ECO:0000256" key="10">
    <source>
        <dbReference type="ARBA" id="ARBA00022842"/>
    </source>
</evidence>
<evidence type="ECO:0000259" key="18">
    <source>
        <dbReference type="PROSITE" id="PS51447"/>
    </source>
</evidence>
<comment type="catalytic activity">
    <reaction evidence="14 15">
        <text>tRNA(Phe) + L-phenylalanine + ATP = L-phenylalanyl-tRNA(Phe) + AMP + diphosphate + H(+)</text>
        <dbReference type="Rhea" id="RHEA:19413"/>
        <dbReference type="Rhea" id="RHEA-COMP:9668"/>
        <dbReference type="Rhea" id="RHEA-COMP:9699"/>
        <dbReference type="ChEBI" id="CHEBI:15378"/>
        <dbReference type="ChEBI" id="CHEBI:30616"/>
        <dbReference type="ChEBI" id="CHEBI:33019"/>
        <dbReference type="ChEBI" id="CHEBI:58095"/>
        <dbReference type="ChEBI" id="CHEBI:78442"/>
        <dbReference type="ChEBI" id="CHEBI:78531"/>
        <dbReference type="ChEBI" id="CHEBI:456215"/>
        <dbReference type="EC" id="6.1.1.20"/>
    </reaction>
</comment>
<keyword evidence="4 15" id="KW-0963">Cytoplasm</keyword>
<feature type="binding site" evidence="15">
    <location>
        <position position="432"/>
    </location>
    <ligand>
        <name>Mg(2+)</name>
        <dbReference type="ChEBI" id="CHEBI:18420"/>
        <note>shared with alpha subunit</note>
    </ligand>
</feature>
<dbReference type="GO" id="GO:0004826">
    <property type="term" value="F:phenylalanine-tRNA ligase activity"/>
    <property type="evidence" value="ECO:0007669"/>
    <property type="project" value="UniProtKB-UniRule"/>
</dbReference>
<gene>
    <name evidence="15 20" type="primary">pheT</name>
    <name evidence="20" type="ORF">FNE76_04415</name>
</gene>
<dbReference type="NCBIfam" id="NF045760">
    <property type="entry name" value="YtpR"/>
    <property type="match status" value="1"/>
</dbReference>
<dbReference type="PROSITE" id="PS50886">
    <property type="entry name" value="TRBD"/>
    <property type="match status" value="1"/>
</dbReference>
<dbReference type="GO" id="GO:0005524">
    <property type="term" value="F:ATP binding"/>
    <property type="evidence" value="ECO:0007669"/>
    <property type="project" value="UniProtKB-UniRule"/>
</dbReference>
<reference evidence="20" key="1">
    <citation type="submission" date="2019-07" db="EMBL/GenBank/DDBJ databases">
        <title>Helicobacter labacensis sp. nov., Helicobacter mehlei sp. nov. and Helicobacter vulpis sp. nov., isolated from gastric mucosa of red fox (Vulpis vulpis).</title>
        <authorList>
            <person name="Kusar D."/>
            <person name="Gruntar I."/>
            <person name="Pate M."/>
            <person name="Zajc U."/>
            <person name="Ocepek M."/>
        </authorList>
    </citation>
    <scope>NUCLEOTIDE SEQUENCE [LARGE SCALE GENOMIC DNA]</scope>
    <source>
        <strain evidence="20">L8b</strain>
    </source>
</reference>
<dbReference type="InterPro" id="IPR005121">
    <property type="entry name" value="Fdx_antiC-bd"/>
</dbReference>
<dbReference type="SUPFAM" id="SSF55681">
    <property type="entry name" value="Class II aaRS and biotin synthetases"/>
    <property type="match status" value="1"/>
</dbReference>
<evidence type="ECO:0000256" key="11">
    <source>
        <dbReference type="ARBA" id="ARBA00022884"/>
    </source>
</evidence>
<dbReference type="Gene3D" id="3.30.70.380">
    <property type="entry name" value="Ferrodoxin-fold anticodon-binding domain"/>
    <property type="match status" value="1"/>
</dbReference>
<organism evidence="20 21">
    <name type="scientific">Helicobacter mehlei</name>
    <dbReference type="NCBI Taxonomy" id="2316080"/>
    <lineage>
        <taxon>Bacteria</taxon>
        <taxon>Pseudomonadati</taxon>
        <taxon>Campylobacterota</taxon>
        <taxon>Epsilonproteobacteria</taxon>
        <taxon>Campylobacterales</taxon>
        <taxon>Helicobacteraceae</taxon>
        <taxon>Helicobacter</taxon>
    </lineage>
</organism>
<protein>
    <recommendedName>
        <fullName evidence="15">Phenylalanine--tRNA ligase beta subunit</fullName>
        <ecNumber evidence="15">6.1.1.20</ecNumber>
    </recommendedName>
    <alternativeName>
        <fullName evidence="15">Phenylalanyl-tRNA synthetase beta subunit</fullName>
        <shortName evidence="15">PheRS</shortName>
    </alternativeName>
</protein>
<dbReference type="InterPro" id="IPR004532">
    <property type="entry name" value="Phe-tRNA-ligase_IIc_bsu_bact"/>
</dbReference>
<comment type="similarity">
    <text evidence="2 15">Belongs to the phenylalanyl-tRNA synthetase beta subunit family. Type 1 subfamily.</text>
</comment>
<keyword evidence="21" id="KW-1185">Reference proteome</keyword>
<feature type="domain" description="B5" evidence="19">
    <location>
        <begin position="373"/>
        <end position="448"/>
    </location>
</feature>
<dbReference type="Pfam" id="PF03147">
    <property type="entry name" value="FDX-ACB"/>
    <property type="match status" value="1"/>
</dbReference>
<sequence>MLLNTDTLRDFLEGSLPDVSTLCADLSYIGLEVESATPFNLPDLVVVGQILECTQHSDATKLHVCQVDIGSKVLQIVCGAGNVGVGQFVAVALIGAHLPDLSIQASNLRGVESLGMLCSAVELGLPKTNEGILILDSSINHDKPLRLGASLKDLPFFKGTLLDIALTPNRGDCLSVLGLAREISALYHLPLKSPPKLTIGASLDIQIASNLSPCALNYALLDLKPSMPLEIALNLALQHNLQSDPLANFLEYATYLSGVLLHAYPHVRLEVGINGAGFVCVGDHAQTLSVLGVSPPSLPTSAPYLIEASFIDPEHVCQSLHAHPMENSPTLTYRSKRGSNPQVLVGLEWLAFLLQRFAPQASLQVSPPSTPTLSTKTLNFSPQDIGDILGQTPSKERIQEILNALGFELCDQDDQFLATIPPFRHDISAIPDIAEEILRIQGLDDLPKSPLFIYESTGANPHYTRYLFEHQIAIKALAWGFKEVVHYLFAKKEQLEVLGYPTLQEDLDLFNPINSDLDTLRTSLIPGLLEALGRNKNLGFKSVALFELGSVYDTQRTEQPSLAFLATGLQTLPHYPHPKGLEWDFYSFTATLARILGVFELHPISPQQRQDQPYLNTTYHPYQSAWIFQEGVKIGVVGALNPILVQKHDLLEGFIAEVFSAHLNPKPHKIQEFSKLPTSFRDLTILVGKELHFSDLKKSIQQAQIPHLKEVFALDVYSQSPQEIALSLRLKIQSQESLVDSQLQEVVDRVLHILSTRFKARLK</sequence>
<dbReference type="CDD" id="cd02796">
    <property type="entry name" value="tRNA_bind_bactPheRS"/>
    <property type="match status" value="1"/>
</dbReference>
<dbReference type="Pfam" id="PF17759">
    <property type="entry name" value="tRNA_synthFbeta"/>
    <property type="match status" value="1"/>
</dbReference>
<dbReference type="Gene3D" id="2.40.50.140">
    <property type="entry name" value="Nucleic acid-binding proteins"/>
    <property type="match status" value="1"/>
</dbReference>
<dbReference type="EMBL" id="VKGC01000008">
    <property type="protein sequence ID" value="TSA84578.1"/>
    <property type="molecule type" value="Genomic_DNA"/>
</dbReference>
<keyword evidence="7 15" id="KW-0479">Metal-binding</keyword>
<evidence type="ECO:0000256" key="1">
    <source>
        <dbReference type="ARBA" id="ARBA00004496"/>
    </source>
</evidence>
<feature type="binding site" evidence="15">
    <location>
        <position position="426"/>
    </location>
    <ligand>
        <name>Mg(2+)</name>
        <dbReference type="ChEBI" id="CHEBI:18420"/>
        <note>shared with alpha subunit</note>
    </ligand>
</feature>
<dbReference type="Pfam" id="PF01588">
    <property type="entry name" value="tRNA_bind"/>
    <property type="match status" value="1"/>
</dbReference>
<dbReference type="InterPro" id="IPR041616">
    <property type="entry name" value="PheRS_beta_core"/>
</dbReference>
<dbReference type="InterPro" id="IPR033714">
    <property type="entry name" value="tRNA_bind_bactPheRS"/>
</dbReference>
<name>A0A553UWJ3_9HELI</name>
<keyword evidence="6 15" id="KW-0436">Ligase</keyword>